<gene>
    <name evidence="7" type="ORF">MKZ38_000645</name>
</gene>
<keyword evidence="3" id="KW-0256">Endoplasmic reticulum</keyword>
<evidence type="ECO:0000256" key="5">
    <source>
        <dbReference type="ARBA" id="ARBA00023136"/>
    </source>
</evidence>
<evidence type="ECO:0000313" key="8">
    <source>
        <dbReference type="Proteomes" id="UP001201980"/>
    </source>
</evidence>
<keyword evidence="4 6" id="KW-1133">Transmembrane helix</keyword>
<evidence type="ECO:0000313" key="7">
    <source>
        <dbReference type="EMBL" id="KAJ2902399.1"/>
    </source>
</evidence>
<protein>
    <submittedName>
        <fullName evidence="7">Uncharacterized protein</fullName>
    </submittedName>
</protein>
<keyword evidence="5 6" id="KW-0472">Membrane</keyword>
<evidence type="ECO:0000256" key="2">
    <source>
        <dbReference type="ARBA" id="ARBA00022692"/>
    </source>
</evidence>
<dbReference type="EMBL" id="JAKWBI020000114">
    <property type="protein sequence ID" value="KAJ2902399.1"/>
    <property type="molecule type" value="Genomic_DNA"/>
</dbReference>
<evidence type="ECO:0000256" key="6">
    <source>
        <dbReference type="SAM" id="Phobius"/>
    </source>
</evidence>
<feature type="transmembrane region" description="Helical" evidence="6">
    <location>
        <begin position="31"/>
        <end position="52"/>
    </location>
</feature>
<keyword evidence="8" id="KW-1185">Reference proteome</keyword>
<dbReference type="InterPro" id="IPR024512">
    <property type="entry name" value="Ser_palmitoyltrfase_ssu-like"/>
</dbReference>
<reference evidence="7" key="1">
    <citation type="submission" date="2022-07" db="EMBL/GenBank/DDBJ databases">
        <title>Draft genome sequence of Zalerion maritima ATCC 34329, a (micro)plastics degrading marine fungus.</title>
        <authorList>
            <person name="Paco A."/>
            <person name="Goncalves M.F.M."/>
            <person name="Rocha-Santos T.A.P."/>
            <person name="Alves A."/>
        </authorList>
    </citation>
    <scope>NUCLEOTIDE SEQUENCE</scope>
    <source>
        <strain evidence="7">ATCC 34329</strain>
    </source>
</reference>
<organism evidence="7 8">
    <name type="scientific">Zalerion maritima</name>
    <dbReference type="NCBI Taxonomy" id="339359"/>
    <lineage>
        <taxon>Eukaryota</taxon>
        <taxon>Fungi</taxon>
        <taxon>Dikarya</taxon>
        <taxon>Ascomycota</taxon>
        <taxon>Pezizomycotina</taxon>
        <taxon>Sordariomycetes</taxon>
        <taxon>Lulworthiomycetidae</taxon>
        <taxon>Lulworthiales</taxon>
        <taxon>Lulworthiaceae</taxon>
        <taxon>Zalerion</taxon>
    </lineage>
</organism>
<evidence type="ECO:0000256" key="1">
    <source>
        <dbReference type="ARBA" id="ARBA00004477"/>
    </source>
</evidence>
<name>A0AAD5RSN6_9PEZI</name>
<keyword evidence="2 6" id="KW-0812">Transmembrane</keyword>
<dbReference type="Proteomes" id="UP001201980">
    <property type="component" value="Unassembled WGS sequence"/>
</dbReference>
<dbReference type="Pfam" id="PF11779">
    <property type="entry name" value="SPT_ssu-like"/>
    <property type="match status" value="1"/>
</dbReference>
<proteinExistence type="predicted"/>
<evidence type="ECO:0000256" key="4">
    <source>
        <dbReference type="ARBA" id="ARBA00022989"/>
    </source>
</evidence>
<accession>A0AAD5RSN6</accession>
<sequence length="128" mass="14069">MFNTITRWMALKKYQIEATFSVYIFTAAEKAIFWSVVFLFSALTIIATILYMPQHIAFLLNRAWFYFIGDDNVDVLELTKDAMHELAQGALGTGTGGVASVVTTAATFVAEKVMESASTVAGAVKEEL</sequence>
<comment type="caution">
    <text evidence="7">The sequence shown here is derived from an EMBL/GenBank/DDBJ whole genome shotgun (WGS) entry which is preliminary data.</text>
</comment>
<dbReference type="GO" id="GO:0005789">
    <property type="term" value="C:endoplasmic reticulum membrane"/>
    <property type="evidence" value="ECO:0007669"/>
    <property type="project" value="UniProtKB-SubCell"/>
</dbReference>
<evidence type="ECO:0000256" key="3">
    <source>
        <dbReference type="ARBA" id="ARBA00022824"/>
    </source>
</evidence>
<dbReference type="AlphaFoldDB" id="A0AAD5RSN6"/>
<comment type="subcellular location">
    <subcellularLocation>
        <location evidence="1">Endoplasmic reticulum membrane</location>
        <topology evidence="1">Multi-pass membrane protein</topology>
    </subcellularLocation>
</comment>